<protein>
    <recommendedName>
        <fullName evidence="2">Small ribosomal subunit protein uS2c</fullName>
    </recommendedName>
</protein>
<dbReference type="PANTHER" id="PTHR12534:SF0">
    <property type="entry name" value="SMALL RIBOSOMAL SUBUNIT PROTEIN US2M"/>
    <property type="match status" value="1"/>
</dbReference>
<keyword evidence="3" id="KW-0689">Ribosomal protein</keyword>
<reference evidence="3" key="1">
    <citation type="journal article" date="2016" name="Am. J. Bot.">
        <title>Drastic reduction of plastome size in the mycoheterotrophic Thismia tentaculata relative to that of its autotrophic relative Tacca chantrieri.</title>
        <authorList>
            <person name="Lim G.S."/>
            <person name="Barrett C.F."/>
            <person name="Pang C.C."/>
            <person name="Davis J.I."/>
        </authorList>
    </citation>
    <scope>NUCLEOTIDE SEQUENCE</scope>
</reference>
<sequence length="240" mass="28171">MKKRYWNIKFKEMMEVGIHFGHGIRNRNKIHGKITHTYNYYYYMRVSIHILNLTRTAHFLLEACELVLHAANKGKNFLIVGKKKKHNSIVSIAKKNRCHYFKKKWLGGLLTNWYTIEIKLLNLRNLEVEQKGNTAILNKLKIFFQTFLVGIKYMIRLPDIVIIFGLQENYKILRECTYMGITTILLKKCNSNTALADILISANEDALASIQLILKKLVFYINEGLNYYYFNNNKIILALS</sequence>
<dbReference type="HAMAP" id="MF_00291_B">
    <property type="entry name" value="Ribosomal_uS2_B"/>
    <property type="match status" value="1"/>
</dbReference>
<dbReference type="AlphaFoldDB" id="A0A1B0ZF18"/>
<comment type="similarity">
    <text evidence="1">Belongs to the universal ribosomal protein uS2 family.</text>
</comment>
<evidence type="ECO:0000313" key="3">
    <source>
        <dbReference type="EMBL" id="ANP26544.1"/>
    </source>
</evidence>
<name>A0A1B0ZF18_9LILI</name>
<dbReference type="GO" id="GO:0005763">
    <property type="term" value="C:mitochondrial small ribosomal subunit"/>
    <property type="evidence" value="ECO:0007669"/>
    <property type="project" value="TreeGrafter"/>
</dbReference>
<dbReference type="Gene3D" id="3.40.50.10490">
    <property type="entry name" value="Glucose-6-phosphate isomerase like protein, domain 1"/>
    <property type="match status" value="1"/>
</dbReference>
<keyword evidence="3" id="KW-0687">Ribonucleoprotein</keyword>
<accession>A0A1B0ZF18</accession>
<gene>
    <name evidence="3" type="primary">rps2</name>
</gene>
<dbReference type="PANTHER" id="PTHR12534">
    <property type="entry name" value="30S RIBOSOMAL PROTEIN S2 PROKARYOTIC AND ORGANELLAR"/>
    <property type="match status" value="1"/>
</dbReference>
<dbReference type="Pfam" id="PF00318">
    <property type="entry name" value="Ribosomal_S2"/>
    <property type="match status" value="1"/>
</dbReference>
<dbReference type="CDD" id="cd01425">
    <property type="entry name" value="RPS2"/>
    <property type="match status" value="1"/>
</dbReference>
<geneLocation type="plastid" evidence="3"/>
<evidence type="ECO:0000256" key="1">
    <source>
        <dbReference type="ARBA" id="ARBA00006242"/>
    </source>
</evidence>
<keyword evidence="3" id="KW-0934">Plastid</keyword>
<dbReference type="Gene3D" id="1.10.287.610">
    <property type="entry name" value="Helix hairpin bin"/>
    <property type="match status" value="1"/>
</dbReference>
<dbReference type="NCBIfam" id="TIGR01011">
    <property type="entry name" value="rpsB_bact"/>
    <property type="match status" value="1"/>
</dbReference>
<dbReference type="InterPro" id="IPR023591">
    <property type="entry name" value="Ribosomal_uS2_flav_dom_sf"/>
</dbReference>
<dbReference type="InterPro" id="IPR005706">
    <property type="entry name" value="Ribosomal_uS2_bac/mit/plastid"/>
</dbReference>
<organism evidence="3">
    <name type="scientific">Thismia tentaculata</name>
    <dbReference type="NCBI Taxonomy" id="1841234"/>
    <lineage>
        <taxon>Eukaryota</taxon>
        <taxon>Viridiplantae</taxon>
        <taxon>Streptophyta</taxon>
        <taxon>Embryophyta</taxon>
        <taxon>Tracheophyta</taxon>
        <taxon>Spermatophyta</taxon>
        <taxon>Magnoliopsida</taxon>
        <taxon>Liliopsida</taxon>
        <taxon>Dioscoreales</taxon>
        <taxon>Thismiaceae</taxon>
        <taxon>Thismia</taxon>
    </lineage>
</organism>
<evidence type="ECO:0000256" key="2">
    <source>
        <dbReference type="ARBA" id="ARBA00035155"/>
    </source>
</evidence>
<proteinExistence type="inferred from homology"/>
<dbReference type="InterPro" id="IPR001865">
    <property type="entry name" value="Ribosomal_uS2"/>
</dbReference>
<dbReference type="SUPFAM" id="SSF52313">
    <property type="entry name" value="Ribosomal protein S2"/>
    <property type="match status" value="1"/>
</dbReference>
<dbReference type="GO" id="GO:0003735">
    <property type="term" value="F:structural constituent of ribosome"/>
    <property type="evidence" value="ECO:0007669"/>
    <property type="project" value="InterPro"/>
</dbReference>
<dbReference type="GO" id="GO:0006412">
    <property type="term" value="P:translation"/>
    <property type="evidence" value="ECO:0007669"/>
    <property type="project" value="InterPro"/>
</dbReference>
<dbReference type="PRINTS" id="PR00395">
    <property type="entry name" value="RIBOSOMALS2"/>
</dbReference>
<dbReference type="EMBL" id="KX171421">
    <property type="protein sequence ID" value="ANP26544.1"/>
    <property type="molecule type" value="Genomic_DNA"/>
</dbReference>